<evidence type="ECO:0000313" key="7">
    <source>
        <dbReference type="EMBL" id="KAB2609681.1"/>
    </source>
</evidence>
<sequence length="142" mass="16716">MAKASVALLMILSLLLLLSECSLAFDTLGMDVPKRVVNITNYLGPNIVLTLHCKSNDDDLGKHDLSFENSFHWEFKSNALFPNTVFYCYMWWQDVYGSFDVYKAQRDDERCGDKCWWRIKQTGAFSFDESKDRWDLMYIWQK</sequence>
<feature type="chain" id="PRO_5025095563" description="S-protein homolog" evidence="6">
    <location>
        <begin position="25"/>
        <end position="142"/>
    </location>
</feature>
<organism evidence="7 8">
    <name type="scientific">Pyrus ussuriensis x Pyrus communis</name>
    <dbReference type="NCBI Taxonomy" id="2448454"/>
    <lineage>
        <taxon>Eukaryota</taxon>
        <taxon>Viridiplantae</taxon>
        <taxon>Streptophyta</taxon>
        <taxon>Embryophyta</taxon>
        <taxon>Tracheophyta</taxon>
        <taxon>Spermatophyta</taxon>
        <taxon>Magnoliopsida</taxon>
        <taxon>eudicotyledons</taxon>
        <taxon>Gunneridae</taxon>
        <taxon>Pentapetalae</taxon>
        <taxon>rosids</taxon>
        <taxon>fabids</taxon>
        <taxon>Rosales</taxon>
        <taxon>Rosaceae</taxon>
        <taxon>Amygdaloideae</taxon>
        <taxon>Maleae</taxon>
        <taxon>Pyrus</taxon>
    </lineage>
</organism>
<gene>
    <name evidence="7" type="ORF">D8674_041499</name>
</gene>
<keyword evidence="5 6" id="KW-0732">Signal</keyword>
<keyword evidence="3 6" id="KW-0713">Self-incompatibility</keyword>
<evidence type="ECO:0000256" key="2">
    <source>
        <dbReference type="ARBA" id="ARBA00005581"/>
    </source>
</evidence>
<evidence type="ECO:0000313" key="8">
    <source>
        <dbReference type="Proteomes" id="UP000327157"/>
    </source>
</evidence>
<dbReference type="EMBL" id="SMOL01000529">
    <property type="protein sequence ID" value="KAB2609681.1"/>
    <property type="molecule type" value="Genomic_DNA"/>
</dbReference>
<keyword evidence="4 6" id="KW-0964">Secreted</keyword>
<keyword evidence="8" id="KW-1185">Reference proteome</keyword>
<dbReference type="InterPro" id="IPR010264">
    <property type="entry name" value="Self-incomp_S1"/>
</dbReference>
<comment type="subcellular location">
    <subcellularLocation>
        <location evidence="1 6">Secreted</location>
    </subcellularLocation>
</comment>
<feature type="signal peptide" evidence="6">
    <location>
        <begin position="1"/>
        <end position="24"/>
    </location>
</feature>
<evidence type="ECO:0000256" key="3">
    <source>
        <dbReference type="ARBA" id="ARBA00022471"/>
    </source>
</evidence>
<protein>
    <recommendedName>
        <fullName evidence="6">S-protein homolog</fullName>
    </recommendedName>
</protein>
<dbReference type="GO" id="GO:0005576">
    <property type="term" value="C:extracellular region"/>
    <property type="evidence" value="ECO:0007669"/>
    <property type="project" value="UniProtKB-SubCell"/>
</dbReference>
<dbReference type="PANTHER" id="PTHR31232:SF133">
    <property type="entry name" value="S-PROTEIN HOMOLOG"/>
    <property type="match status" value="1"/>
</dbReference>
<name>A0A5N5G7G4_9ROSA</name>
<evidence type="ECO:0000256" key="5">
    <source>
        <dbReference type="ARBA" id="ARBA00022729"/>
    </source>
</evidence>
<dbReference type="Proteomes" id="UP000327157">
    <property type="component" value="Unassembled WGS sequence"/>
</dbReference>
<reference evidence="7 8" key="2">
    <citation type="submission" date="2019-11" db="EMBL/GenBank/DDBJ databases">
        <title>A de novo genome assembly of a pear dwarfing rootstock.</title>
        <authorList>
            <person name="Wang F."/>
            <person name="Wang J."/>
            <person name="Li S."/>
            <person name="Zhang Y."/>
            <person name="Fang M."/>
            <person name="Ma L."/>
            <person name="Zhao Y."/>
            <person name="Jiang S."/>
        </authorList>
    </citation>
    <scope>NUCLEOTIDE SEQUENCE [LARGE SCALE GENOMIC DNA]</scope>
    <source>
        <strain evidence="7">S2</strain>
        <tissue evidence="7">Leaf</tissue>
    </source>
</reference>
<comment type="similarity">
    <text evidence="2 6">Belongs to the plant self-incompatibility (S1) protein family.</text>
</comment>
<proteinExistence type="inferred from homology"/>
<dbReference type="Pfam" id="PF05938">
    <property type="entry name" value="Self-incomp_S1"/>
    <property type="match status" value="1"/>
</dbReference>
<dbReference type="PANTHER" id="PTHR31232">
    <property type="match status" value="1"/>
</dbReference>
<accession>A0A5N5G7G4</accession>
<dbReference type="OrthoDB" id="1727555at2759"/>
<evidence type="ECO:0000256" key="1">
    <source>
        <dbReference type="ARBA" id="ARBA00004613"/>
    </source>
</evidence>
<evidence type="ECO:0000256" key="4">
    <source>
        <dbReference type="ARBA" id="ARBA00022525"/>
    </source>
</evidence>
<reference evidence="7 8" key="1">
    <citation type="submission" date="2019-09" db="EMBL/GenBank/DDBJ databases">
        <authorList>
            <person name="Ou C."/>
        </authorList>
    </citation>
    <scope>NUCLEOTIDE SEQUENCE [LARGE SCALE GENOMIC DNA]</scope>
    <source>
        <strain evidence="7">S2</strain>
        <tissue evidence="7">Leaf</tissue>
    </source>
</reference>
<dbReference type="GO" id="GO:0060320">
    <property type="term" value="P:rejection of self pollen"/>
    <property type="evidence" value="ECO:0007669"/>
    <property type="project" value="UniProtKB-KW"/>
</dbReference>
<dbReference type="AlphaFoldDB" id="A0A5N5G7G4"/>
<comment type="caution">
    <text evidence="7">The sequence shown here is derived from an EMBL/GenBank/DDBJ whole genome shotgun (WGS) entry which is preliminary data.</text>
</comment>
<evidence type="ECO:0000256" key="6">
    <source>
        <dbReference type="RuleBase" id="RU367044"/>
    </source>
</evidence>